<name>A0ABR2MXR0_9ASPA</name>
<evidence type="ECO:0000256" key="3">
    <source>
        <dbReference type="ARBA" id="ARBA00022692"/>
    </source>
</evidence>
<comment type="subcellular location">
    <subcellularLocation>
        <location evidence="1">Membrane</location>
        <topology evidence="1">Single-pass membrane protein</topology>
    </subcellularLocation>
</comment>
<organism evidence="9 10">
    <name type="scientific">Platanthera guangdongensis</name>
    <dbReference type="NCBI Taxonomy" id="2320717"/>
    <lineage>
        <taxon>Eukaryota</taxon>
        <taxon>Viridiplantae</taxon>
        <taxon>Streptophyta</taxon>
        <taxon>Embryophyta</taxon>
        <taxon>Tracheophyta</taxon>
        <taxon>Spermatophyta</taxon>
        <taxon>Magnoliopsida</taxon>
        <taxon>Liliopsida</taxon>
        <taxon>Asparagales</taxon>
        <taxon>Orchidaceae</taxon>
        <taxon>Orchidoideae</taxon>
        <taxon>Orchideae</taxon>
        <taxon>Orchidinae</taxon>
        <taxon>Platanthera</taxon>
    </lineage>
</organism>
<proteinExistence type="predicted"/>
<evidence type="ECO:0000256" key="5">
    <source>
        <dbReference type="ARBA" id="ARBA00022989"/>
    </source>
</evidence>
<keyword evidence="7" id="KW-0472">Membrane</keyword>
<keyword evidence="10" id="KW-1185">Reference proteome</keyword>
<evidence type="ECO:0000256" key="8">
    <source>
        <dbReference type="SAM" id="SignalP"/>
    </source>
</evidence>
<comment type="caution">
    <text evidence="9">The sequence shown here is derived from an EMBL/GenBank/DDBJ whole genome shotgun (WGS) entry which is preliminary data.</text>
</comment>
<protein>
    <recommendedName>
        <fullName evidence="11">Sec-independent protein translocase protein TatB</fullName>
    </recommendedName>
</protein>
<evidence type="ECO:0000313" key="9">
    <source>
        <dbReference type="EMBL" id="KAK8968985.1"/>
    </source>
</evidence>
<accession>A0ABR2MXR0</accession>
<evidence type="ECO:0000256" key="7">
    <source>
        <dbReference type="ARBA" id="ARBA00023136"/>
    </source>
</evidence>
<dbReference type="Pfam" id="PF02416">
    <property type="entry name" value="TatA_B_E"/>
    <property type="match status" value="1"/>
</dbReference>
<keyword evidence="3" id="KW-0812">Transmembrane</keyword>
<sequence>MFGISYGELLLIIGATAALLGPKDLPIISRAAGRLTGRAIGYVQVARGQFGSVMQQSQVNQLHKELQDALTALETIRYQIRGISIMNPVPPTRILEGMEPPAKIDAVLDEKSATDLPSVVNTAENFRRCQDLGSANTNPSRLYNEALTYGRQDLSSANTNPSRLYNEALTYGRLAEAPGMKEILNGGDVLPSVLPVSAESAQLLPKLDGDVTGSDIVLEAILEAEVARNAKQFFSLPENQVPKE</sequence>
<dbReference type="PANTHER" id="PTHR35512">
    <property type="entry name" value="OS11G0550900 PROTEIN"/>
    <property type="match status" value="1"/>
</dbReference>
<evidence type="ECO:0000256" key="2">
    <source>
        <dbReference type="ARBA" id="ARBA00022448"/>
    </source>
</evidence>
<dbReference type="Proteomes" id="UP001412067">
    <property type="component" value="Unassembled WGS sequence"/>
</dbReference>
<evidence type="ECO:0000313" key="10">
    <source>
        <dbReference type="Proteomes" id="UP001412067"/>
    </source>
</evidence>
<feature type="signal peptide" evidence="8">
    <location>
        <begin position="1"/>
        <end position="18"/>
    </location>
</feature>
<keyword evidence="4" id="KW-0653">Protein transport</keyword>
<keyword evidence="2" id="KW-0813">Transport</keyword>
<evidence type="ECO:0000256" key="6">
    <source>
        <dbReference type="ARBA" id="ARBA00023010"/>
    </source>
</evidence>
<feature type="chain" id="PRO_5046459913" description="Sec-independent protein translocase protein TatB" evidence="8">
    <location>
        <begin position="19"/>
        <end position="244"/>
    </location>
</feature>
<gene>
    <name evidence="9" type="ORF">KSP40_PGU016782</name>
</gene>
<dbReference type="EMBL" id="JBBWWR010000003">
    <property type="protein sequence ID" value="KAK8968985.1"/>
    <property type="molecule type" value="Genomic_DNA"/>
</dbReference>
<dbReference type="PANTHER" id="PTHR35512:SF1">
    <property type="entry name" value="OS11G0550900 PROTEIN"/>
    <property type="match status" value="1"/>
</dbReference>
<keyword evidence="5" id="KW-1133">Transmembrane helix</keyword>
<keyword evidence="6" id="KW-0811">Translocation</keyword>
<evidence type="ECO:0000256" key="4">
    <source>
        <dbReference type="ARBA" id="ARBA00022927"/>
    </source>
</evidence>
<dbReference type="InterPro" id="IPR003369">
    <property type="entry name" value="TatA/B/E"/>
</dbReference>
<evidence type="ECO:0000256" key="1">
    <source>
        <dbReference type="ARBA" id="ARBA00004167"/>
    </source>
</evidence>
<evidence type="ECO:0008006" key="11">
    <source>
        <dbReference type="Google" id="ProtNLM"/>
    </source>
</evidence>
<keyword evidence="8" id="KW-0732">Signal</keyword>
<reference evidence="9 10" key="1">
    <citation type="journal article" date="2022" name="Nat. Plants">
        <title>Genomes of leafy and leafless Platanthera orchids illuminate the evolution of mycoheterotrophy.</title>
        <authorList>
            <person name="Li M.H."/>
            <person name="Liu K.W."/>
            <person name="Li Z."/>
            <person name="Lu H.C."/>
            <person name="Ye Q.L."/>
            <person name="Zhang D."/>
            <person name="Wang J.Y."/>
            <person name="Li Y.F."/>
            <person name="Zhong Z.M."/>
            <person name="Liu X."/>
            <person name="Yu X."/>
            <person name="Liu D.K."/>
            <person name="Tu X.D."/>
            <person name="Liu B."/>
            <person name="Hao Y."/>
            <person name="Liao X.Y."/>
            <person name="Jiang Y.T."/>
            <person name="Sun W.H."/>
            <person name="Chen J."/>
            <person name="Chen Y.Q."/>
            <person name="Ai Y."/>
            <person name="Zhai J.W."/>
            <person name="Wu S.S."/>
            <person name="Zhou Z."/>
            <person name="Hsiao Y.Y."/>
            <person name="Wu W.L."/>
            <person name="Chen Y.Y."/>
            <person name="Lin Y.F."/>
            <person name="Hsu J.L."/>
            <person name="Li C.Y."/>
            <person name="Wang Z.W."/>
            <person name="Zhao X."/>
            <person name="Zhong W.Y."/>
            <person name="Ma X.K."/>
            <person name="Ma L."/>
            <person name="Huang J."/>
            <person name="Chen G.Z."/>
            <person name="Huang M.Z."/>
            <person name="Huang L."/>
            <person name="Peng D.H."/>
            <person name="Luo Y.B."/>
            <person name="Zou S.Q."/>
            <person name="Chen S.P."/>
            <person name="Lan S."/>
            <person name="Tsai W.C."/>
            <person name="Van de Peer Y."/>
            <person name="Liu Z.J."/>
        </authorList>
    </citation>
    <scope>NUCLEOTIDE SEQUENCE [LARGE SCALE GENOMIC DNA]</scope>
    <source>
        <strain evidence="9">Lor288</strain>
    </source>
</reference>